<comment type="caution">
    <text evidence="1">The sequence shown here is derived from an EMBL/GenBank/DDBJ whole genome shotgun (WGS) entry which is preliminary data.</text>
</comment>
<organism evidence="1 2">
    <name type="scientific">Leptospira borgpetersenii serovar Pomona str. 200901868</name>
    <dbReference type="NCBI Taxonomy" id="1192866"/>
    <lineage>
        <taxon>Bacteria</taxon>
        <taxon>Pseudomonadati</taxon>
        <taxon>Spirochaetota</taxon>
        <taxon>Spirochaetia</taxon>
        <taxon>Leptospirales</taxon>
        <taxon>Leptospiraceae</taxon>
        <taxon>Leptospira</taxon>
    </lineage>
</organism>
<accession>M6WAL0</accession>
<proteinExistence type="predicted"/>
<dbReference type="STRING" id="1192866.LEP1GSC133_3870"/>
<evidence type="ECO:0000313" key="1">
    <source>
        <dbReference type="EMBL" id="EMO64476.1"/>
    </source>
</evidence>
<evidence type="ECO:0000313" key="2">
    <source>
        <dbReference type="Proteomes" id="UP000012159"/>
    </source>
</evidence>
<dbReference type="Proteomes" id="UP000012159">
    <property type="component" value="Unassembled WGS sequence"/>
</dbReference>
<gene>
    <name evidence="1" type="ORF">LEP1GSC133_3870</name>
</gene>
<dbReference type="EMBL" id="AKWF02000028">
    <property type="protein sequence ID" value="EMO64476.1"/>
    <property type="molecule type" value="Genomic_DNA"/>
</dbReference>
<sequence>MFRKGSYLVLIVLFAIDCGKSKKEDLQGGVFTFIKGSIKLSDKAGKEKKLGFRNLSFRKIKSKRQKIHTRIFN</sequence>
<name>M6WAL0_LEPBO</name>
<reference evidence="1 2" key="1">
    <citation type="submission" date="2013-01" db="EMBL/GenBank/DDBJ databases">
        <authorList>
            <person name="Harkins D.M."/>
            <person name="Durkin A.S."/>
            <person name="Brinkac L.M."/>
            <person name="Haft D.H."/>
            <person name="Selengut J.D."/>
            <person name="Sanka R."/>
            <person name="DePew J."/>
            <person name="Purushe J."/>
            <person name="Picardeau M."/>
            <person name="Werts C."/>
            <person name="Goarant C."/>
            <person name="Vinetz J.M."/>
            <person name="Sutton G.G."/>
            <person name="Nierman W.C."/>
            <person name="Fouts D.E."/>
        </authorList>
    </citation>
    <scope>NUCLEOTIDE SEQUENCE [LARGE SCALE GENOMIC DNA]</scope>
    <source>
        <strain evidence="1 2">200901868</strain>
    </source>
</reference>
<protein>
    <submittedName>
        <fullName evidence="1">Uncharacterized protein</fullName>
    </submittedName>
</protein>
<dbReference type="AlphaFoldDB" id="M6WAL0"/>